<reference evidence="2" key="1">
    <citation type="journal article" date="2017" name="Nature">
        <title>The sunflower genome provides insights into oil metabolism, flowering and Asterid evolution.</title>
        <authorList>
            <person name="Badouin H."/>
            <person name="Gouzy J."/>
            <person name="Grassa C.J."/>
            <person name="Murat F."/>
            <person name="Staton S.E."/>
            <person name="Cottret L."/>
            <person name="Lelandais-Briere C."/>
            <person name="Owens G.L."/>
            <person name="Carrere S."/>
            <person name="Mayjonade B."/>
            <person name="Legrand L."/>
            <person name="Gill N."/>
            <person name="Kane N.C."/>
            <person name="Bowers J.E."/>
            <person name="Hubner S."/>
            <person name="Bellec A."/>
            <person name="Berard A."/>
            <person name="Berges H."/>
            <person name="Blanchet N."/>
            <person name="Boniface M.C."/>
            <person name="Brunel D."/>
            <person name="Catrice O."/>
            <person name="Chaidir N."/>
            <person name="Claudel C."/>
            <person name="Donnadieu C."/>
            <person name="Faraut T."/>
            <person name="Fievet G."/>
            <person name="Helmstetter N."/>
            <person name="King M."/>
            <person name="Knapp S.J."/>
            <person name="Lai Z."/>
            <person name="Le Paslier M.C."/>
            <person name="Lippi Y."/>
            <person name="Lorenzon L."/>
            <person name="Mandel J.R."/>
            <person name="Marage G."/>
            <person name="Marchand G."/>
            <person name="Marquand E."/>
            <person name="Bret-Mestries E."/>
            <person name="Morien E."/>
            <person name="Nambeesan S."/>
            <person name="Nguyen T."/>
            <person name="Pegot-Espagnet P."/>
            <person name="Pouilly N."/>
            <person name="Raftis F."/>
            <person name="Sallet E."/>
            <person name="Schiex T."/>
            <person name="Thomas J."/>
            <person name="Vandecasteele C."/>
            <person name="Vares D."/>
            <person name="Vear F."/>
            <person name="Vautrin S."/>
            <person name="Crespi M."/>
            <person name="Mangin B."/>
            <person name="Burke J.M."/>
            <person name="Salse J."/>
            <person name="Munos S."/>
            <person name="Vincourt P."/>
            <person name="Rieseberg L.H."/>
            <person name="Langlade N.B."/>
        </authorList>
    </citation>
    <scope>NUCLEOTIDE SEQUENCE [LARGE SCALE GENOMIC DNA]</scope>
    <source>
        <strain evidence="2">cv. SF193</strain>
    </source>
</reference>
<organism evidence="1 2">
    <name type="scientific">Helianthus annuus</name>
    <name type="common">Common sunflower</name>
    <dbReference type="NCBI Taxonomy" id="4232"/>
    <lineage>
        <taxon>Eukaryota</taxon>
        <taxon>Viridiplantae</taxon>
        <taxon>Streptophyta</taxon>
        <taxon>Embryophyta</taxon>
        <taxon>Tracheophyta</taxon>
        <taxon>Spermatophyta</taxon>
        <taxon>Magnoliopsida</taxon>
        <taxon>eudicotyledons</taxon>
        <taxon>Gunneridae</taxon>
        <taxon>Pentapetalae</taxon>
        <taxon>asterids</taxon>
        <taxon>campanulids</taxon>
        <taxon>Asterales</taxon>
        <taxon>Asteraceae</taxon>
        <taxon>Asteroideae</taxon>
        <taxon>Heliantheae alliance</taxon>
        <taxon>Heliantheae</taxon>
        <taxon>Helianthus</taxon>
    </lineage>
</organism>
<protein>
    <submittedName>
        <fullName evidence="1">Uncharacterized protein</fullName>
    </submittedName>
</protein>
<name>A0A251RTQ4_HELAN</name>
<dbReference type="EMBL" id="CM007906">
    <property type="protein sequence ID" value="OTF87611.1"/>
    <property type="molecule type" value="Genomic_DNA"/>
</dbReference>
<proteinExistence type="predicted"/>
<evidence type="ECO:0000313" key="2">
    <source>
        <dbReference type="Proteomes" id="UP000215914"/>
    </source>
</evidence>
<evidence type="ECO:0000313" key="1">
    <source>
        <dbReference type="EMBL" id="OTF87611.1"/>
    </source>
</evidence>
<dbReference type="InParanoid" id="A0A251RTQ4"/>
<dbReference type="Proteomes" id="UP000215914">
    <property type="component" value="Chromosome 17"/>
</dbReference>
<dbReference type="AlphaFoldDB" id="A0A251RTQ4"/>
<gene>
    <name evidence="1" type="ORF">HannXRQ_Chr17g0563791</name>
</gene>
<sequence length="124" mass="13534">MTHKPPLSLDVPTGEHRGVRLDSGDVFLRSHTTRTISTAADNITDKHPLSGDFFCLRHAHPEYSALSLSRKSDQQEPQINSAVIYGGDGDVDPPLTPRDVTAMLLTATFRRLSSEDVTDSGYVG</sequence>
<accession>A0A251RTQ4</accession>
<keyword evidence="2" id="KW-1185">Reference proteome</keyword>